<dbReference type="Pfam" id="PF14094">
    <property type="entry name" value="DUF4272"/>
    <property type="match status" value="1"/>
</dbReference>
<reference evidence="2" key="1">
    <citation type="submission" date="2020-02" db="EMBL/GenBank/DDBJ databases">
        <authorList>
            <person name="Meier V. D."/>
        </authorList>
    </citation>
    <scope>NUCLEOTIDE SEQUENCE</scope>
    <source>
        <strain evidence="2">AVDCRST_MAG49</strain>
    </source>
</reference>
<protein>
    <recommendedName>
        <fullName evidence="3">DUF4272 domain-containing protein</fullName>
    </recommendedName>
</protein>
<accession>A0A6J4TY67</accession>
<dbReference type="InterPro" id="IPR025368">
    <property type="entry name" value="DUF4272"/>
</dbReference>
<name>A0A6J4TY67_9BACT</name>
<feature type="compositionally biased region" description="Acidic residues" evidence="1">
    <location>
        <begin position="12"/>
        <end position="25"/>
    </location>
</feature>
<feature type="region of interest" description="Disordered" evidence="1">
    <location>
        <begin position="1"/>
        <end position="29"/>
    </location>
</feature>
<evidence type="ECO:0008006" key="3">
    <source>
        <dbReference type="Google" id="ProtNLM"/>
    </source>
</evidence>
<gene>
    <name evidence="2" type="ORF">AVDCRST_MAG49-406</name>
</gene>
<organism evidence="2">
    <name type="scientific">uncultured Thermomicrobiales bacterium</name>
    <dbReference type="NCBI Taxonomy" id="1645740"/>
    <lineage>
        <taxon>Bacteria</taxon>
        <taxon>Pseudomonadati</taxon>
        <taxon>Thermomicrobiota</taxon>
        <taxon>Thermomicrobia</taxon>
        <taxon>Thermomicrobiales</taxon>
        <taxon>environmental samples</taxon>
    </lineage>
</organism>
<evidence type="ECO:0000313" key="2">
    <source>
        <dbReference type="EMBL" id="CAA9535387.1"/>
    </source>
</evidence>
<evidence type="ECO:0000256" key="1">
    <source>
        <dbReference type="SAM" id="MobiDB-lite"/>
    </source>
</evidence>
<sequence>MANPTTTAASDDPADGADDAEDDELDIRLRSPAETAARAVVLGAVCRRAYLELPREPADEGAEDPEAERFDLSAWLRDEGLWPAVSPTERRLLETRLGRVPAEQAETASWRGEALAALGWALGLVDPLPPFDTPADLDALLGLVPGPWDKTRAFRTAATLRDEGSIAAAREAAELWHWRADTADLIGAASAREAKELAAVVREVAADAARAGLIPRAAGGDFPAAGRPYRELDDDRRSALASVAAQRHHALNWLCGFGSGWDDVPLDL</sequence>
<dbReference type="AlphaFoldDB" id="A0A6J4TY67"/>
<proteinExistence type="predicted"/>
<dbReference type="EMBL" id="CADCWG010000014">
    <property type="protein sequence ID" value="CAA9535387.1"/>
    <property type="molecule type" value="Genomic_DNA"/>
</dbReference>